<protein>
    <recommendedName>
        <fullName evidence="6">Yip1 domain-containing protein</fullName>
    </recommendedName>
</protein>
<comment type="caution">
    <text evidence="7">The sequence shown here is derived from an EMBL/GenBank/DDBJ whole genome shotgun (WGS) entry which is preliminary data.</text>
</comment>
<accession>Q09AW6</accession>
<dbReference type="PATRIC" id="fig|378806.16.peg.8261"/>
<feature type="transmembrane region" description="Helical" evidence="5">
    <location>
        <begin position="197"/>
        <end position="216"/>
    </location>
</feature>
<evidence type="ECO:0000256" key="4">
    <source>
        <dbReference type="ARBA" id="ARBA00023136"/>
    </source>
</evidence>
<sequence>MQAIPWVSRRRVPDTSRPLLMTSLAQPARVLVDPLDGMGAAIEARRWGWPLVLLCLCVSLSGTAFSLRWDAAAATVQQLQVSGELSRLSESEIADKIQMASRKGLVGGIAKGVFVMPLMVLVLSAVLWFSAWLFGVRAPFGRLMAVAAIAMMPVALYHLIFAFCVFAQHTMTEARVPGLIPSSLAVLGSASPRLKTLLGAVDFFNLWSVGLLGLGFSSATGMRRGRALLLMGVLYLMYFGVFSIGLPSMGGGAGAPMAGGK</sequence>
<reference evidence="7 8" key="1">
    <citation type="submission" date="2006-04" db="EMBL/GenBank/DDBJ databases">
        <authorList>
            <person name="Nierman W.C."/>
        </authorList>
    </citation>
    <scope>NUCLEOTIDE SEQUENCE [LARGE SCALE GENOMIC DNA]</scope>
    <source>
        <strain evidence="7 8">DW4/3-1</strain>
    </source>
</reference>
<dbReference type="Proteomes" id="UP000032702">
    <property type="component" value="Unassembled WGS sequence"/>
</dbReference>
<name>Q09AW6_STIAD</name>
<feature type="transmembrane region" description="Helical" evidence="5">
    <location>
        <begin position="228"/>
        <end position="246"/>
    </location>
</feature>
<keyword evidence="4 5" id="KW-0472">Membrane</keyword>
<evidence type="ECO:0000256" key="5">
    <source>
        <dbReference type="SAM" id="Phobius"/>
    </source>
</evidence>
<evidence type="ECO:0000313" key="8">
    <source>
        <dbReference type="Proteomes" id="UP000032702"/>
    </source>
</evidence>
<dbReference type="AlphaFoldDB" id="Q09AW6"/>
<dbReference type="InterPro" id="IPR006977">
    <property type="entry name" value="Yip1_dom"/>
</dbReference>
<evidence type="ECO:0000259" key="6">
    <source>
        <dbReference type="Pfam" id="PF04893"/>
    </source>
</evidence>
<proteinExistence type="predicted"/>
<feature type="transmembrane region" description="Helical" evidence="5">
    <location>
        <begin position="143"/>
        <end position="168"/>
    </location>
</feature>
<dbReference type="Pfam" id="PF04893">
    <property type="entry name" value="Yip1"/>
    <property type="match status" value="1"/>
</dbReference>
<dbReference type="EMBL" id="AAMD01000011">
    <property type="protein sequence ID" value="EAU68873.1"/>
    <property type="molecule type" value="Genomic_DNA"/>
</dbReference>
<organism evidence="7 8">
    <name type="scientific">Stigmatella aurantiaca (strain DW4/3-1)</name>
    <dbReference type="NCBI Taxonomy" id="378806"/>
    <lineage>
        <taxon>Bacteria</taxon>
        <taxon>Pseudomonadati</taxon>
        <taxon>Myxococcota</taxon>
        <taxon>Myxococcia</taxon>
        <taxon>Myxococcales</taxon>
        <taxon>Cystobacterineae</taxon>
        <taxon>Archangiaceae</taxon>
        <taxon>Stigmatella</taxon>
    </lineage>
</organism>
<keyword evidence="2 5" id="KW-0812">Transmembrane</keyword>
<feature type="transmembrane region" description="Helical" evidence="5">
    <location>
        <begin position="47"/>
        <end position="67"/>
    </location>
</feature>
<feature type="transmembrane region" description="Helical" evidence="5">
    <location>
        <begin position="114"/>
        <end position="136"/>
    </location>
</feature>
<evidence type="ECO:0000256" key="2">
    <source>
        <dbReference type="ARBA" id="ARBA00022692"/>
    </source>
</evidence>
<evidence type="ECO:0000256" key="1">
    <source>
        <dbReference type="ARBA" id="ARBA00004141"/>
    </source>
</evidence>
<evidence type="ECO:0000313" key="7">
    <source>
        <dbReference type="EMBL" id="EAU68873.1"/>
    </source>
</evidence>
<feature type="domain" description="Yip1" evidence="6">
    <location>
        <begin position="29"/>
        <end position="244"/>
    </location>
</feature>
<keyword evidence="3 5" id="KW-1133">Transmembrane helix</keyword>
<gene>
    <name evidence="7" type="ORF">STIAU_6882</name>
</gene>
<comment type="subcellular location">
    <subcellularLocation>
        <location evidence="1">Membrane</location>
        <topology evidence="1">Multi-pass membrane protein</topology>
    </subcellularLocation>
</comment>
<dbReference type="GO" id="GO:0016020">
    <property type="term" value="C:membrane"/>
    <property type="evidence" value="ECO:0007669"/>
    <property type="project" value="UniProtKB-SubCell"/>
</dbReference>
<evidence type="ECO:0000256" key="3">
    <source>
        <dbReference type="ARBA" id="ARBA00022989"/>
    </source>
</evidence>